<gene>
    <name evidence="1" type="ORF">ACJDT4_21945</name>
</gene>
<evidence type="ECO:0000313" key="2">
    <source>
        <dbReference type="Proteomes" id="UP001623592"/>
    </source>
</evidence>
<reference evidence="1 2" key="1">
    <citation type="submission" date="2024-11" db="EMBL/GenBank/DDBJ databases">
        <authorList>
            <person name="Heng Y.C."/>
            <person name="Lim A.C.H."/>
            <person name="Lee J.K.Y."/>
            <person name="Kittelmann S."/>
        </authorList>
    </citation>
    <scope>NUCLEOTIDE SEQUENCE [LARGE SCALE GENOMIC DNA]</scope>
    <source>
        <strain evidence="1 2">WILCCON 0114</strain>
    </source>
</reference>
<accession>A0ABW8TMI1</accession>
<protein>
    <submittedName>
        <fullName evidence="1">Uncharacterized protein</fullName>
    </submittedName>
</protein>
<dbReference type="Proteomes" id="UP001623592">
    <property type="component" value="Unassembled WGS sequence"/>
</dbReference>
<organism evidence="1 2">
    <name type="scientific">Clostridium neuense</name>
    <dbReference type="NCBI Taxonomy" id="1728934"/>
    <lineage>
        <taxon>Bacteria</taxon>
        <taxon>Bacillati</taxon>
        <taxon>Bacillota</taxon>
        <taxon>Clostridia</taxon>
        <taxon>Eubacteriales</taxon>
        <taxon>Clostridiaceae</taxon>
        <taxon>Clostridium</taxon>
    </lineage>
</organism>
<proteinExistence type="predicted"/>
<evidence type="ECO:0000313" key="1">
    <source>
        <dbReference type="EMBL" id="MFL0253072.1"/>
    </source>
</evidence>
<sequence length="190" mass="22535">MYKSLDNHKLITIKKYFKMDLDSHRASDDTKVAAEIYIRYCKKLTDEVKKNDDVVFSKDEFKCYDIVKNILISENKNTDYLRYSHTGNYFDIDVFYNFFRIKLTAKKHFIVSQYTIDELKNIVPDAKYELSPKSETGKTRIIIEDLNDISKFKGFILKSFDKSIESMNYYKEHVNAAEYNISRYLISNAK</sequence>
<keyword evidence="2" id="KW-1185">Reference proteome</keyword>
<name>A0ABW8TMI1_9CLOT</name>
<comment type="caution">
    <text evidence="1">The sequence shown here is derived from an EMBL/GenBank/DDBJ whole genome shotgun (WGS) entry which is preliminary data.</text>
</comment>
<dbReference type="SUPFAM" id="SSF53098">
    <property type="entry name" value="Ribonuclease H-like"/>
    <property type="match status" value="1"/>
</dbReference>
<dbReference type="EMBL" id="JBJIAA010000025">
    <property type="protein sequence ID" value="MFL0253072.1"/>
    <property type="molecule type" value="Genomic_DNA"/>
</dbReference>
<dbReference type="InterPro" id="IPR012337">
    <property type="entry name" value="RNaseH-like_sf"/>
</dbReference>